<evidence type="ECO:0000259" key="1">
    <source>
        <dbReference type="Pfam" id="PF07811"/>
    </source>
</evidence>
<dbReference type="EMBL" id="JACHDB010000001">
    <property type="protein sequence ID" value="MBB5429931.1"/>
    <property type="molecule type" value="Genomic_DNA"/>
</dbReference>
<protein>
    <recommendedName>
        <fullName evidence="1">TadE-like domain-containing protein</fullName>
    </recommendedName>
</protein>
<feature type="domain" description="TadE-like" evidence="1">
    <location>
        <begin position="15"/>
        <end position="57"/>
    </location>
</feature>
<comment type="caution">
    <text evidence="2">The sequence shown here is derived from an EMBL/GenBank/DDBJ whole genome shotgun (WGS) entry which is preliminary data.</text>
</comment>
<name>A0A7W8QGI3_9ACTN</name>
<organism evidence="2 3">
    <name type="scientific">Nocardiopsis composta</name>
    <dbReference type="NCBI Taxonomy" id="157465"/>
    <lineage>
        <taxon>Bacteria</taxon>
        <taxon>Bacillati</taxon>
        <taxon>Actinomycetota</taxon>
        <taxon>Actinomycetes</taxon>
        <taxon>Streptosporangiales</taxon>
        <taxon>Nocardiopsidaceae</taxon>
        <taxon>Nocardiopsis</taxon>
    </lineage>
</organism>
<sequence length="144" mass="15210">MLRHRIRHRRREEWGSAAVELCLLTPLLIALALLIVLAHRLTTAAQAADTAAHAAARAATLERTSQAARAAAEQAAAETLRTHNLSCHEHALTLRTGGLEPGATVTAELVCRTELADLAGLGVPGSREVSGEASAVVDVYRGRP</sequence>
<evidence type="ECO:0000313" key="3">
    <source>
        <dbReference type="Proteomes" id="UP000572635"/>
    </source>
</evidence>
<reference evidence="2 3" key="1">
    <citation type="submission" date="2020-08" db="EMBL/GenBank/DDBJ databases">
        <title>Sequencing the genomes of 1000 actinobacteria strains.</title>
        <authorList>
            <person name="Klenk H.-P."/>
        </authorList>
    </citation>
    <scope>NUCLEOTIDE SEQUENCE [LARGE SCALE GENOMIC DNA]</scope>
    <source>
        <strain evidence="2 3">DSM 44551</strain>
    </source>
</reference>
<gene>
    <name evidence="2" type="ORF">HDA36_000015</name>
</gene>
<dbReference type="Proteomes" id="UP000572635">
    <property type="component" value="Unassembled WGS sequence"/>
</dbReference>
<keyword evidence="3" id="KW-1185">Reference proteome</keyword>
<dbReference type="Pfam" id="PF07811">
    <property type="entry name" value="TadE"/>
    <property type="match status" value="1"/>
</dbReference>
<dbReference type="RefSeq" id="WP_184387416.1">
    <property type="nucleotide sequence ID" value="NZ_BAAAJD010000209.1"/>
</dbReference>
<accession>A0A7W8QGI3</accession>
<evidence type="ECO:0000313" key="2">
    <source>
        <dbReference type="EMBL" id="MBB5429931.1"/>
    </source>
</evidence>
<dbReference type="AlphaFoldDB" id="A0A7W8QGI3"/>
<proteinExistence type="predicted"/>
<dbReference type="InterPro" id="IPR012495">
    <property type="entry name" value="TadE-like_dom"/>
</dbReference>